<keyword evidence="1" id="KW-0560">Oxidoreductase</keyword>
<sequence length="300" mass="32475">MTSIAKTIVATGASSGLGFEAVKQLLLQPQPAFRLILGARDTISTQAAYNNLTFDRATHQLTILPLELADLRSVKSFAQKTLEALGSNDLDYLVLNAAITTPAGKTVAGGKTGQWCEAYVVNHLSQHYIVHLLREKLVASEKTRVVVVSSGAVRMVKDPNVLETNLKAGAASEATYPESKFVQLLGAHWWRRQFQLAENTNVQVVAVSPGLIPATGLSRGSGMVIPSNLPDAKSVPEGAASILAALTRTDLPVESDRIFLTSWGEWWPSSEYALTLDKALQDRWSPTLEEIESDWPGLKA</sequence>
<protein>
    <submittedName>
        <fullName evidence="2">Uncharacterized protein</fullName>
    </submittedName>
</protein>
<dbReference type="Proteomes" id="UP001221142">
    <property type="component" value="Unassembled WGS sequence"/>
</dbReference>
<dbReference type="InterPro" id="IPR002347">
    <property type="entry name" value="SDR_fam"/>
</dbReference>
<keyword evidence="3" id="KW-1185">Reference proteome</keyword>
<dbReference type="EMBL" id="JARKIF010000040">
    <property type="protein sequence ID" value="KAJ7609539.1"/>
    <property type="molecule type" value="Genomic_DNA"/>
</dbReference>
<evidence type="ECO:0000256" key="1">
    <source>
        <dbReference type="ARBA" id="ARBA00023002"/>
    </source>
</evidence>
<dbReference type="PANTHER" id="PTHR43157:SF31">
    <property type="entry name" value="PHOSPHATIDYLINOSITOL-GLYCAN BIOSYNTHESIS CLASS F PROTEIN"/>
    <property type="match status" value="1"/>
</dbReference>
<evidence type="ECO:0000313" key="3">
    <source>
        <dbReference type="Proteomes" id="UP001221142"/>
    </source>
</evidence>
<comment type="caution">
    <text evidence="2">The sequence shown here is derived from an EMBL/GenBank/DDBJ whole genome shotgun (WGS) entry which is preliminary data.</text>
</comment>
<evidence type="ECO:0000313" key="2">
    <source>
        <dbReference type="EMBL" id="KAJ7609539.1"/>
    </source>
</evidence>
<dbReference type="GO" id="GO:0016491">
    <property type="term" value="F:oxidoreductase activity"/>
    <property type="evidence" value="ECO:0007669"/>
    <property type="project" value="UniProtKB-KW"/>
</dbReference>
<dbReference type="SUPFAM" id="SSF51735">
    <property type="entry name" value="NAD(P)-binding Rossmann-fold domains"/>
    <property type="match status" value="1"/>
</dbReference>
<dbReference type="InterPro" id="IPR036291">
    <property type="entry name" value="NAD(P)-bd_dom_sf"/>
</dbReference>
<organism evidence="2 3">
    <name type="scientific">Roridomyces roridus</name>
    <dbReference type="NCBI Taxonomy" id="1738132"/>
    <lineage>
        <taxon>Eukaryota</taxon>
        <taxon>Fungi</taxon>
        <taxon>Dikarya</taxon>
        <taxon>Basidiomycota</taxon>
        <taxon>Agaricomycotina</taxon>
        <taxon>Agaricomycetes</taxon>
        <taxon>Agaricomycetidae</taxon>
        <taxon>Agaricales</taxon>
        <taxon>Marasmiineae</taxon>
        <taxon>Mycenaceae</taxon>
        <taxon>Roridomyces</taxon>
    </lineage>
</organism>
<reference evidence="2" key="1">
    <citation type="submission" date="2023-03" db="EMBL/GenBank/DDBJ databases">
        <title>Massive genome expansion in bonnet fungi (Mycena s.s.) driven by repeated elements and novel gene families across ecological guilds.</title>
        <authorList>
            <consortium name="Lawrence Berkeley National Laboratory"/>
            <person name="Harder C.B."/>
            <person name="Miyauchi S."/>
            <person name="Viragh M."/>
            <person name="Kuo A."/>
            <person name="Thoen E."/>
            <person name="Andreopoulos B."/>
            <person name="Lu D."/>
            <person name="Skrede I."/>
            <person name="Drula E."/>
            <person name="Henrissat B."/>
            <person name="Morin E."/>
            <person name="Kohler A."/>
            <person name="Barry K."/>
            <person name="LaButti K."/>
            <person name="Morin E."/>
            <person name="Salamov A."/>
            <person name="Lipzen A."/>
            <person name="Mereny Z."/>
            <person name="Hegedus B."/>
            <person name="Baldrian P."/>
            <person name="Stursova M."/>
            <person name="Weitz H."/>
            <person name="Taylor A."/>
            <person name="Grigoriev I.V."/>
            <person name="Nagy L.G."/>
            <person name="Martin F."/>
            <person name="Kauserud H."/>
        </authorList>
    </citation>
    <scope>NUCLEOTIDE SEQUENCE</scope>
    <source>
        <strain evidence="2">9284</strain>
    </source>
</reference>
<dbReference type="Pfam" id="PF00106">
    <property type="entry name" value="adh_short"/>
    <property type="match status" value="1"/>
</dbReference>
<gene>
    <name evidence="2" type="ORF">FB45DRAFT_845433</name>
</gene>
<proteinExistence type="predicted"/>
<dbReference type="AlphaFoldDB" id="A0AAD7FBR3"/>
<dbReference type="PRINTS" id="PR00081">
    <property type="entry name" value="GDHRDH"/>
</dbReference>
<accession>A0AAD7FBR3</accession>
<name>A0AAD7FBR3_9AGAR</name>
<dbReference type="PANTHER" id="PTHR43157">
    <property type="entry name" value="PHOSPHATIDYLINOSITOL-GLYCAN BIOSYNTHESIS CLASS F PROTEIN-RELATED"/>
    <property type="match status" value="1"/>
</dbReference>
<dbReference type="Gene3D" id="3.40.50.720">
    <property type="entry name" value="NAD(P)-binding Rossmann-like Domain"/>
    <property type="match status" value="1"/>
</dbReference>